<proteinExistence type="predicted"/>
<accession>A0ABD2PSE6</accession>
<dbReference type="Proteomes" id="UP001626550">
    <property type="component" value="Unassembled WGS sequence"/>
</dbReference>
<dbReference type="InterPro" id="IPR038765">
    <property type="entry name" value="Papain-like_cys_pep_sf"/>
</dbReference>
<reference evidence="2 3" key="1">
    <citation type="submission" date="2024-11" db="EMBL/GenBank/DDBJ databases">
        <title>Adaptive evolution of stress response genes in parasites aligns with host niche diversity.</title>
        <authorList>
            <person name="Hahn C."/>
            <person name="Resl P."/>
        </authorList>
    </citation>
    <scope>NUCLEOTIDE SEQUENCE [LARGE SCALE GENOMIC DNA]</scope>
    <source>
        <strain evidence="2">EGGRZ-B1_66</strain>
        <tissue evidence="2">Body</tissue>
    </source>
</reference>
<feature type="domain" description="Cathepsin propeptide inhibitor" evidence="1">
    <location>
        <begin position="12"/>
        <end position="72"/>
    </location>
</feature>
<dbReference type="EMBL" id="JBJKFK010003225">
    <property type="protein sequence ID" value="KAL3310120.1"/>
    <property type="molecule type" value="Genomic_DNA"/>
</dbReference>
<name>A0ABD2PSE6_9PLAT</name>
<protein>
    <recommendedName>
        <fullName evidence="1">Cathepsin propeptide inhibitor domain-containing protein</fullName>
    </recommendedName>
</protein>
<evidence type="ECO:0000313" key="2">
    <source>
        <dbReference type="EMBL" id="KAL3310120.1"/>
    </source>
</evidence>
<dbReference type="Gene3D" id="1.10.287.2250">
    <property type="match status" value="1"/>
</dbReference>
<dbReference type="SUPFAM" id="SSF54001">
    <property type="entry name" value="Cysteine proteinases"/>
    <property type="match status" value="1"/>
</dbReference>
<organism evidence="2 3">
    <name type="scientific">Cichlidogyrus casuarinus</name>
    <dbReference type="NCBI Taxonomy" id="1844966"/>
    <lineage>
        <taxon>Eukaryota</taxon>
        <taxon>Metazoa</taxon>
        <taxon>Spiralia</taxon>
        <taxon>Lophotrochozoa</taxon>
        <taxon>Platyhelminthes</taxon>
        <taxon>Monogenea</taxon>
        <taxon>Monopisthocotylea</taxon>
        <taxon>Dactylogyridea</taxon>
        <taxon>Ancyrocephalidae</taxon>
        <taxon>Cichlidogyrus</taxon>
    </lineage>
</organism>
<evidence type="ECO:0000259" key="1">
    <source>
        <dbReference type="SMART" id="SM00848"/>
    </source>
</evidence>
<dbReference type="Pfam" id="PF08246">
    <property type="entry name" value="Inhibitor_I29"/>
    <property type="match status" value="1"/>
</dbReference>
<keyword evidence="3" id="KW-1185">Reference proteome</keyword>
<dbReference type="AlphaFoldDB" id="A0ABD2PSE6"/>
<dbReference type="InterPro" id="IPR013201">
    <property type="entry name" value="Prot_inhib_I29"/>
</dbReference>
<sequence>MALEGEELHAKWHQYKLKHGKVYAKDEEDERRKNLWQDNYKMVEEHNKRYESGQVTWSMRQNHFSDLSEEER</sequence>
<dbReference type="SMART" id="SM00848">
    <property type="entry name" value="Inhibitor_I29"/>
    <property type="match status" value="1"/>
</dbReference>
<evidence type="ECO:0000313" key="3">
    <source>
        <dbReference type="Proteomes" id="UP001626550"/>
    </source>
</evidence>
<comment type="caution">
    <text evidence="2">The sequence shown here is derived from an EMBL/GenBank/DDBJ whole genome shotgun (WGS) entry which is preliminary data.</text>
</comment>
<gene>
    <name evidence="2" type="ORF">Ciccas_011317</name>
</gene>